<evidence type="ECO:0000256" key="6">
    <source>
        <dbReference type="ARBA" id="ARBA00022801"/>
    </source>
</evidence>
<gene>
    <name evidence="9" type="ORF">RF55_18400</name>
</gene>
<keyword evidence="5" id="KW-0479">Metal-binding</keyword>
<dbReference type="PANTHER" id="PTHR22930:SF267">
    <property type="entry name" value="NUCLEASE HARBI1-RELATED"/>
    <property type="match status" value="1"/>
</dbReference>
<evidence type="ECO:0000256" key="4">
    <source>
        <dbReference type="ARBA" id="ARBA00022722"/>
    </source>
</evidence>
<dbReference type="EMBL" id="LBMM01017374">
    <property type="protein sequence ID" value="KMQ84105.1"/>
    <property type="molecule type" value="Genomic_DNA"/>
</dbReference>
<dbReference type="PaxDb" id="67767-A0A0J7MUF1"/>
<dbReference type="STRING" id="67767.A0A0J7MUF1"/>
<evidence type="ECO:0000259" key="8">
    <source>
        <dbReference type="Pfam" id="PF13359"/>
    </source>
</evidence>
<keyword evidence="6" id="KW-0378">Hydrolase</keyword>
<keyword evidence="4" id="KW-0540">Nuclease</keyword>
<comment type="caution">
    <text evidence="9">The sequence shown here is derived from an EMBL/GenBank/DDBJ whole genome shotgun (WGS) entry which is preliminary data.</text>
</comment>
<dbReference type="GO" id="GO:0005634">
    <property type="term" value="C:nucleus"/>
    <property type="evidence" value="ECO:0007669"/>
    <property type="project" value="UniProtKB-SubCell"/>
</dbReference>
<evidence type="ECO:0000256" key="3">
    <source>
        <dbReference type="ARBA" id="ARBA00006958"/>
    </source>
</evidence>
<dbReference type="GO" id="GO:0004518">
    <property type="term" value="F:nuclease activity"/>
    <property type="evidence" value="ECO:0007669"/>
    <property type="project" value="UniProtKB-KW"/>
</dbReference>
<dbReference type="Pfam" id="PF13359">
    <property type="entry name" value="DDE_Tnp_4"/>
    <property type="match status" value="1"/>
</dbReference>
<name>A0A0J7MUF1_LASNI</name>
<keyword evidence="7" id="KW-0539">Nucleus</keyword>
<evidence type="ECO:0000256" key="1">
    <source>
        <dbReference type="ARBA" id="ARBA00001968"/>
    </source>
</evidence>
<dbReference type="GO" id="GO:0046872">
    <property type="term" value="F:metal ion binding"/>
    <property type="evidence" value="ECO:0007669"/>
    <property type="project" value="UniProtKB-KW"/>
</dbReference>
<evidence type="ECO:0000256" key="5">
    <source>
        <dbReference type="ARBA" id="ARBA00022723"/>
    </source>
</evidence>
<evidence type="ECO:0000313" key="10">
    <source>
        <dbReference type="Proteomes" id="UP000036403"/>
    </source>
</evidence>
<sequence length="304" mass="35237">CTYTTMANVEYYPALNMLNLVALQDLQEHAIRRDVPHRMLNRRQDQFELPDPLFMKLYRLNKQRASNLLDVVTNYIPEPTRRSALDAQTILFTALRFYAGGSYQVDAGLNIFNGICDADYKIIHVDSKWPGSTHDSFIWNQCNVQPLMRVLYERNQRFFLIGDSGYALRPWMMTPITNAAPHTPEEYYTNRLTSTRSIIERVNGVLKMRFRCLIQYRALQYAPTKVAKIVKACCVLHNMCIQDGVPIPDMQLNEAEIGLYPIVPEPEARDGRLNPELAAGKRIQQQIINQLWIRRQVRGNFINN</sequence>
<reference evidence="9 10" key="1">
    <citation type="submission" date="2015-04" db="EMBL/GenBank/DDBJ databases">
        <title>Lasius niger genome sequencing.</title>
        <authorList>
            <person name="Konorov E.A."/>
            <person name="Nikitin M.A."/>
            <person name="Kirill M.V."/>
            <person name="Chang P."/>
        </authorList>
    </citation>
    <scope>NUCLEOTIDE SEQUENCE [LARGE SCALE GENOMIC DNA]</scope>
    <source>
        <tissue evidence="9">Whole</tissue>
    </source>
</reference>
<feature type="domain" description="DDE Tnp4" evidence="8">
    <location>
        <begin position="115"/>
        <end position="238"/>
    </location>
</feature>
<comment type="similarity">
    <text evidence="3">Belongs to the HARBI1 family.</text>
</comment>
<organism evidence="9 10">
    <name type="scientific">Lasius niger</name>
    <name type="common">Black garden ant</name>
    <dbReference type="NCBI Taxonomy" id="67767"/>
    <lineage>
        <taxon>Eukaryota</taxon>
        <taxon>Metazoa</taxon>
        <taxon>Ecdysozoa</taxon>
        <taxon>Arthropoda</taxon>
        <taxon>Hexapoda</taxon>
        <taxon>Insecta</taxon>
        <taxon>Pterygota</taxon>
        <taxon>Neoptera</taxon>
        <taxon>Endopterygota</taxon>
        <taxon>Hymenoptera</taxon>
        <taxon>Apocrita</taxon>
        <taxon>Aculeata</taxon>
        <taxon>Formicoidea</taxon>
        <taxon>Formicidae</taxon>
        <taxon>Formicinae</taxon>
        <taxon>Lasius</taxon>
        <taxon>Lasius</taxon>
    </lineage>
</organism>
<feature type="non-terminal residue" evidence="9">
    <location>
        <position position="1"/>
    </location>
</feature>
<comment type="subcellular location">
    <subcellularLocation>
        <location evidence="2">Nucleus</location>
    </subcellularLocation>
</comment>
<dbReference type="AlphaFoldDB" id="A0A0J7MUF1"/>
<dbReference type="Proteomes" id="UP000036403">
    <property type="component" value="Unassembled WGS sequence"/>
</dbReference>
<dbReference type="InterPro" id="IPR045249">
    <property type="entry name" value="HARBI1-like"/>
</dbReference>
<evidence type="ECO:0000256" key="7">
    <source>
        <dbReference type="ARBA" id="ARBA00023242"/>
    </source>
</evidence>
<dbReference type="InterPro" id="IPR027806">
    <property type="entry name" value="HARBI1_dom"/>
</dbReference>
<dbReference type="PANTHER" id="PTHR22930">
    <property type="match status" value="1"/>
</dbReference>
<dbReference type="OrthoDB" id="2415966at2759"/>
<proteinExistence type="inferred from homology"/>
<evidence type="ECO:0000313" key="9">
    <source>
        <dbReference type="EMBL" id="KMQ84105.1"/>
    </source>
</evidence>
<dbReference type="GO" id="GO:0016787">
    <property type="term" value="F:hydrolase activity"/>
    <property type="evidence" value="ECO:0007669"/>
    <property type="project" value="UniProtKB-KW"/>
</dbReference>
<accession>A0A0J7MUF1</accession>
<comment type="cofactor">
    <cofactor evidence="1">
        <name>a divalent metal cation</name>
        <dbReference type="ChEBI" id="CHEBI:60240"/>
    </cofactor>
</comment>
<protein>
    <submittedName>
        <fullName evidence="9">Nuclease harbi1</fullName>
    </submittedName>
</protein>
<evidence type="ECO:0000256" key="2">
    <source>
        <dbReference type="ARBA" id="ARBA00004123"/>
    </source>
</evidence>
<keyword evidence="10" id="KW-1185">Reference proteome</keyword>